<reference evidence="1 2" key="1">
    <citation type="submission" date="2019-03" db="EMBL/GenBank/DDBJ databases">
        <title>Single cell metagenomics reveals metabolic interactions within the superorganism composed of flagellate Streblomastix strix and complex community of Bacteroidetes bacteria on its surface.</title>
        <authorList>
            <person name="Treitli S.C."/>
            <person name="Kolisko M."/>
            <person name="Husnik F."/>
            <person name="Keeling P."/>
            <person name="Hampl V."/>
        </authorList>
    </citation>
    <scope>NUCLEOTIDE SEQUENCE [LARGE SCALE GENOMIC DNA]</scope>
    <source>
        <strain evidence="1">ST1C</strain>
    </source>
</reference>
<feature type="non-terminal residue" evidence="1">
    <location>
        <position position="23"/>
    </location>
</feature>
<evidence type="ECO:0000313" key="1">
    <source>
        <dbReference type="EMBL" id="KAA6308841.1"/>
    </source>
</evidence>
<accession>A0A5J4PJ62</accession>
<protein>
    <submittedName>
        <fullName evidence="1">Uncharacterized protein</fullName>
    </submittedName>
</protein>
<dbReference type="AlphaFoldDB" id="A0A5J4PJ62"/>
<dbReference type="Proteomes" id="UP000324800">
    <property type="component" value="Unassembled WGS sequence"/>
</dbReference>
<comment type="caution">
    <text evidence="1">The sequence shown here is derived from an EMBL/GenBank/DDBJ whole genome shotgun (WGS) entry which is preliminary data.</text>
</comment>
<dbReference type="EMBL" id="SNRW01050627">
    <property type="protein sequence ID" value="KAA6308841.1"/>
    <property type="molecule type" value="Genomic_DNA"/>
</dbReference>
<organism evidence="1 2">
    <name type="scientific">Streblomastix strix</name>
    <dbReference type="NCBI Taxonomy" id="222440"/>
    <lineage>
        <taxon>Eukaryota</taxon>
        <taxon>Metamonada</taxon>
        <taxon>Preaxostyla</taxon>
        <taxon>Oxymonadida</taxon>
        <taxon>Streblomastigidae</taxon>
        <taxon>Streblomastix</taxon>
    </lineage>
</organism>
<evidence type="ECO:0000313" key="2">
    <source>
        <dbReference type="Proteomes" id="UP000324800"/>
    </source>
</evidence>
<proteinExistence type="predicted"/>
<sequence>MSMLNMAISNVHILHYHFLDQKN</sequence>
<name>A0A5J4PJ62_9EUKA</name>
<gene>
    <name evidence="1" type="ORF">EZS28_056616</name>
</gene>